<feature type="transmembrane region" description="Helical" evidence="6">
    <location>
        <begin position="59"/>
        <end position="76"/>
    </location>
</feature>
<evidence type="ECO:0000256" key="5">
    <source>
        <dbReference type="ARBA" id="ARBA00023136"/>
    </source>
</evidence>
<evidence type="ECO:0000313" key="8">
    <source>
        <dbReference type="EMBL" id="PSX09561.1"/>
    </source>
</evidence>
<dbReference type="InterPro" id="IPR020846">
    <property type="entry name" value="MFS_dom"/>
</dbReference>
<evidence type="ECO:0000259" key="7">
    <source>
        <dbReference type="PROSITE" id="PS50850"/>
    </source>
</evidence>
<name>A0A855SJM2_PHOAN</name>
<dbReference type="PANTHER" id="PTHR43702">
    <property type="entry name" value="L-FUCOSE-PROTON SYMPORTER"/>
    <property type="match status" value="1"/>
</dbReference>
<evidence type="ECO:0000256" key="4">
    <source>
        <dbReference type="ARBA" id="ARBA00022989"/>
    </source>
</evidence>
<comment type="subcellular location">
    <subcellularLocation>
        <location evidence="1">Cell inner membrane</location>
        <topology evidence="1">Multi-pass membrane protein</topology>
    </subcellularLocation>
</comment>
<dbReference type="SUPFAM" id="SSF103473">
    <property type="entry name" value="MFS general substrate transporter"/>
    <property type="match status" value="1"/>
</dbReference>
<dbReference type="Proteomes" id="UP000241440">
    <property type="component" value="Unassembled WGS sequence"/>
</dbReference>
<feature type="transmembrane region" description="Helical" evidence="6">
    <location>
        <begin position="405"/>
        <end position="424"/>
    </location>
</feature>
<keyword evidence="4 6" id="KW-1133">Transmembrane helix</keyword>
<feature type="transmembrane region" description="Helical" evidence="6">
    <location>
        <begin position="321"/>
        <end position="339"/>
    </location>
</feature>
<gene>
    <name evidence="8" type="primary">fucP</name>
    <name evidence="8" type="ORF">C0W41_01885</name>
</gene>
<feature type="domain" description="Major facilitator superfamily (MFS) profile" evidence="7">
    <location>
        <begin position="22"/>
        <end position="430"/>
    </location>
</feature>
<dbReference type="NCBIfam" id="TIGR00885">
    <property type="entry name" value="fucP"/>
    <property type="match status" value="1"/>
</dbReference>
<dbReference type="InterPro" id="IPR036259">
    <property type="entry name" value="MFS_trans_sf"/>
</dbReference>
<dbReference type="Pfam" id="PF07690">
    <property type="entry name" value="MFS_1"/>
    <property type="match status" value="1"/>
</dbReference>
<dbReference type="Gene3D" id="1.20.1250.20">
    <property type="entry name" value="MFS general substrate transporter like domains"/>
    <property type="match status" value="2"/>
</dbReference>
<dbReference type="PROSITE" id="PS50850">
    <property type="entry name" value="MFS"/>
    <property type="match status" value="1"/>
</dbReference>
<reference evidence="8 9" key="1">
    <citation type="submission" date="2018-01" db="EMBL/GenBank/DDBJ databases">
        <title>Whole genome sequencing of Histamine producing bacteria.</title>
        <authorList>
            <person name="Butler K."/>
        </authorList>
    </citation>
    <scope>NUCLEOTIDE SEQUENCE [LARGE SCALE GENOMIC DNA]</scope>
    <source>
        <strain evidence="8 9">A2-1</strain>
    </source>
</reference>
<organism evidence="8 9">
    <name type="scientific">Photobacterium angustum</name>
    <dbReference type="NCBI Taxonomy" id="661"/>
    <lineage>
        <taxon>Bacteria</taxon>
        <taxon>Pseudomonadati</taxon>
        <taxon>Pseudomonadota</taxon>
        <taxon>Gammaproteobacteria</taxon>
        <taxon>Vibrionales</taxon>
        <taxon>Vibrionaceae</taxon>
        <taxon>Photobacterium</taxon>
    </lineage>
</organism>
<feature type="transmembrane region" description="Helical" evidence="6">
    <location>
        <begin position="21"/>
        <end position="39"/>
    </location>
</feature>
<dbReference type="GO" id="GO:0005886">
    <property type="term" value="C:plasma membrane"/>
    <property type="evidence" value="ECO:0007669"/>
    <property type="project" value="UniProtKB-SubCell"/>
</dbReference>
<sequence>MHVNIKESNVNNISTTKKYTLAFATLCVMFFAWGIPNALQNVILPQFQIGFQLSNLQTGFIDSAFYFGYFFVPIIAGIVSNKFGFKVSILIGVVCMATGTFLCSTSASIFSFGYFLVGLFVIAGGCGFLESSANPLATMLGSKDEAAFRINFAQIFNVAASFLTAIIGSHYILKGVTYKSETQLAAMSQEQVEAYHHSLVHTATAPYFVIAIGLCLIVALVIFTPFPKASDVGSAGESSDGYFKTFKRVMKKPHFKWALIAMFLMNGCQNGIYAFAIRYSAMKLELTPDQASSYLIYVLVGALVGRILGTQLIKRFSPHLVLGYLAILSCIAALSASFAPGYIGVYSLVAAAMFMAIMYPTIFSLGIADLGRDTKIASSFMVMMIVGSVAMVPLMGFIADNVSDFSMAELAPAFGYCVISFFAFKKAMVR</sequence>
<feature type="transmembrane region" description="Helical" evidence="6">
    <location>
        <begin position="257"/>
        <end position="279"/>
    </location>
</feature>
<protein>
    <submittedName>
        <fullName evidence="8">L-fucose:H+ symporter permease</fullName>
    </submittedName>
</protein>
<keyword evidence="3 6" id="KW-0812">Transmembrane</keyword>
<feature type="transmembrane region" description="Helical" evidence="6">
    <location>
        <begin position="83"/>
        <end position="102"/>
    </location>
</feature>
<feature type="transmembrane region" description="Helical" evidence="6">
    <location>
        <begin position="205"/>
        <end position="223"/>
    </location>
</feature>
<accession>A0A855SJM2</accession>
<evidence type="ECO:0000256" key="1">
    <source>
        <dbReference type="ARBA" id="ARBA00004429"/>
    </source>
</evidence>
<feature type="transmembrane region" description="Helical" evidence="6">
    <location>
        <begin position="150"/>
        <end position="173"/>
    </location>
</feature>
<dbReference type="GO" id="GO:0015535">
    <property type="term" value="F:fucose:proton symporter activity"/>
    <property type="evidence" value="ECO:0007669"/>
    <property type="project" value="InterPro"/>
</dbReference>
<evidence type="ECO:0000256" key="2">
    <source>
        <dbReference type="ARBA" id="ARBA00022475"/>
    </source>
</evidence>
<feature type="transmembrane region" description="Helical" evidence="6">
    <location>
        <begin position="291"/>
        <end position="309"/>
    </location>
</feature>
<dbReference type="RefSeq" id="WP_045082642.1">
    <property type="nucleotide sequence ID" value="NZ_JZSX01000002.1"/>
</dbReference>
<evidence type="ECO:0000256" key="3">
    <source>
        <dbReference type="ARBA" id="ARBA00022692"/>
    </source>
</evidence>
<keyword evidence="2" id="KW-1003">Cell membrane</keyword>
<dbReference type="InterPro" id="IPR050375">
    <property type="entry name" value="MFS_TsgA-like"/>
</dbReference>
<feature type="transmembrane region" description="Helical" evidence="6">
    <location>
        <begin position="345"/>
        <end position="368"/>
    </location>
</feature>
<dbReference type="AlphaFoldDB" id="A0A855SJM2"/>
<feature type="transmembrane region" description="Helical" evidence="6">
    <location>
        <begin position="380"/>
        <end position="399"/>
    </location>
</feature>
<feature type="transmembrane region" description="Helical" evidence="6">
    <location>
        <begin position="108"/>
        <end position="129"/>
    </location>
</feature>
<dbReference type="PANTHER" id="PTHR43702:SF11">
    <property type="entry name" value="L-FUCOSE-PROTON SYMPORTER"/>
    <property type="match status" value="1"/>
</dbReference>
<keyword evidence="5 6" id="KW-0472">Membrane</keyword>
<dbReference type="InterPro" id="IPR005275">
    <property type="entry name" value="Lfuc_symporter_FucP"/>
</dbReference>
<proteinExistence type="predicted"/>
<evidence type="ECO:0000256" key="6">
    <source>
        <dbReference type="SAM" id="Phobius"/>
    </source>
</evidence>
<evidence type="ECO:0000313" key="9">
    <source>
        <dbReference type="Proteomes" id="UP000241440"/>
    </source>
</evidence>
<dbReference type="EMBL" id="PYOY01000001">
    <property type="protein sequence ID" value="PSX09561.1"/>
    <property type="molecule type" value="Genomic_DNA"/>
</dbReference>
<dbReference type="InterPro" id="IPR011701">
    <property type="entry name" value="MFS"/>
</dbReference>
<dbReference type="GeneID" id="61228169"/>
<comment type="caution">
    <text evidence="8">The sequence shown here is derived from an EMBL/GenBank/DDBJ whole genome shotgun (WGS) entry which is preliminary data.</text>
</comment>